<reference evidence="3 4" key="1">
    <citation type="submission" date="2024-06" db="EMBL/GenBank/DDBJ databases">
        <authorList>
            <person name="Chen R.Y."/>
        </authorList>
    </citation>
    <scope>NUCLEOTIDE SEQUENCE [LARGE SCALE GENOMIC DNA]</scope>
    <source>
        <strain evidence="3 4">D2</strain>
    </source>
</reference>
<evidence type="ECO:0000259" key="2">
    <source>
        <dbReference type="PROSITE" id="PS50933"/>
    </source>
</evidence>
<dbReference type="PROSITE" id="PS51257">
    <property type="entry name" value="PROKAR_LIPOPROTEIN"/>
    <property type="match status" value="1"/>
</dbReference>
<dbReference type="PROSITE" id="PS50933">
    <property type="entry name" value="CHRD"/>
    <property type="match status" value="2"/>
</dbReference>
<feature type="domain" description="CHRD" evidence="2">
    <location>
        <begin position="281"/>
        <end position="403"/>
    </location>
</feature>
<evidence type="ECO:0000313" key="3">
    <source>
        <dbReference type="EMBL" id="MER2494316.1"/>
    </source>
</evidence>
<dbReference type="RefSeq" id="WP_350403332.1">
    <property type="nucleotide sequence ID" value="NZ_JBELOE010000287.1"/>
</dbReference>
<feature type="chain" id="PRO_5045924482" evidence="1">
    <location>
        <begin position="24"/>
        <end position="411"/>
    </location>
</feature>
<dbReference type="SMART" id="SM00754">
    <property type="entry name" value="CHRD"/>
    <property type="match status" value="3"/>
</dbReference>
<protein>
    <submittedName>
        <fullName evidence="3">CHRD domain-containing protein</fullName>
    </submittedName>
</protein>
<dbReference type="PANTHER" id="PTHR46526:SF1">
    <property type="entry name" value="CHORDIN"/>
    <property type="match status" value="1"/>
</dbReference>
<evidence type="ECO:0000313" key="4">
    <source>
        <dbReference type="Proteomes" id="UP001467690"/>
    </source>
</evidence>
<feature type="signal peptide" evidence="1">
    <location>
        <begin position="1"/>
        <end position="23"/>
    </location>
</feature>
<keyword evidence="4" id="KW-1185">Reference proteome</keyword>
<dbReference type="InterPro" id="IPR010895">
    <property type="entry name" value="CHRD"/>
</dbReference>
<proteinExistence type="predicted"/>
<gene>
    <name evidence="3" type="ORF">ABS311_20780</name>
</gene>
<accession>A0ABV1RMZ7</accession>
<feature type="domain" description="CHRD" evidence="2">
    <location>
        <begin position="43"/>
        <end position="163"/>
    </location>
</feature>
<dbReference type="Pfam" id="PF07452">
    <property type="entry name" value="CHRD"/>
    <property type="match status" value="3"/>
</dbReference>
<evidence type="ECO:0000256" key="1">
    <source>
        <dbReference type="SAM" id="SignalP"/>
    </source>
</evidence>
<organism evidence="3 4">
    <name type="scientific">Catenovulum sediminis</name>
    <dbReference type="NCBI Taxonomy" id="1740262"/>
    <lineage>
        <taxon>Bacteria</taxon>
        <taxon>Pseudomonadati</taxon>
        <taxon>Pseudomonadota</taxon>
        <taxon>Gammaproteobacteria</taxon>
        <taxon>Alteromonadales</taxon>
        <taxon>Alteromonadaceae</taxon>
        <taxon>Catenovulum</taxon>
    </lineage>
</organism>
<keyword evidence="1" id="KW-0732">Signal</keyword>
<dbReference type="PANTHER" id="PTHR46526">
    <property type="entry name" value="CHORDIN"/>
    <property type="match status" value="1"/>
</dbReference>
<dbReference type="InterPro" id="IPR052278">
    <property type="entry name" value="Chordin-like_regulators"/>
</dbReference>
<sequence length="411" mass="44647">MKALNNMKTSQWLKLLFVSTLLAMVTACKVTVSTDDDDEEHHDYVVLEVKLDGKQEVPMVMTDAWGWGEIKVDIEDNMVKGMIDTYDIDATAAHIHLGFAGENGGVAVALDMSSDKAGMWVVPDTMLSDEEIDMILDGGAYINVHTEAHPSGEIRGQILPYGVEIEPVNLSGMQEVPAVDTDASAHAWLTIDYDWQIVYLNVMTMGIDDATMAHVHEGFAGSNGSAAITLSQNPDNPDHWWAEFDFDDVDWDMFEMGGYYINVHTSTVGSGELRGQIALEDAHVLITELSGDQEVPAVTTDASGVAALTVYENADGTGEFVLNVMTDITDASSAHIHKAEAGANGDVVIGLLQDAVDLGMFNLTGTFTADQMMDLQNDMFYINVHSTTHAGGELRGQLITSDDDEMDDMPQ</sequence>
<name>A0ABV1RMZ7_9ALTE</name>
<dbReference type="Proteomes" id="UP001467690">
    <property type="component" value="Unassembled WGS sequence"/>
</dbReference>
<dbReference type="EMBL" id="JBELOE010000287">
    <property type="protein sequence ID" value="MER2494316.1"/>
    <property type="molecule type" value="Genomic_DNA"/>
</dbReference>
<comment type="caution">
    <text evidence="3">The sequence shown here is derived from an EMBL/GenBank/DDBJ whole genome shotgun (WGS) entry which is preliminary data.</text>
</comment>